<feature type="domain" description="DUF4168" evidence="2">
    <location>
        <begin position="24"/>
        <end position="137"/>
    </location>
</feature>
<evidence type="ECO:0000313" key="4">
    <source>
        <dbReference type="Proteomes" id="UP001300692"/>
    </source>
</evidence>
<accession>A0ABT3CRC9</accession>
<dbReference type="Pfam" id="PF13767">
    <property type="entry name" value="DUF4168"/>
    <property type="match status" value="1"/>
</dbReference>
<organism evidence="3 4">
    <name type="scientific">Reichenbachiella ulvae</name>
    <dbReference type="NCBI Taxonomy" id="2980104"/>
    <lineage>
        <taxon>Bacteria</taxon>
        <taxon>Pseudomonadati</taxon>
        <taxon>Bacteroidota</taxon>
        <taxon>Cytophagia</taxon>
        <taxon>Cytophagales</taxon>
        <taxon>Reichenbachiellaceae</taxon>
        <taxon>Reichenbachiella</taxon>
    </lineage>
</organism>
<dbReference type="EMBL" id="JAOYOD010000001">
    <property type="protein sequence ID" value="MCV9386089.1"/>
    <property type="molecule type" value="Genomic_DNA"/>
</dbReference>
<proteinExistence type="predicted"/>
<evidence type="ECO:0000256" key="1">
    <source>
        <dbReference type="SAM" id="SignalP"/>
    </source>
</evidence>
<keyword evidence="1" id="KW-0732">Signal</keyword>
<dbReference type="InterPro" id="IPR025433">
    <property type="entry name" value="DUF4168"/>
</dbReference>
<gene>
    <name evidence="3" type="ORF">N7U62_05410</name>
</gene>
<reference evidence="3 4" key="1">
    <citation type="submission" date="2022-10" db="EMBL/GenBank/DDBJ databases">
        <title>Comparative genomics and taxonomic characterization of three novel marine species of genus Reichenbachiella exhibiting antioxidant and polysaccharide degradation activities.</title>
        <authorList>
            <person name="Muhammad N."/>
            <person name="Lee Y.-J."/>
            <person name="Ko J."/>
            <person name="Kim S.-G."/>
        </authorList>
    </citation>
    <scope>NUCLEOTIDE SEQUENCE [LARGE SCALE GENOMIC DNA]</scope>
    <source>
        <strain evidence="3 4">ABR2-5</strain>
    </source>
</reference>
<dbReference type="RefSeq" id="WP_264136874.1">
    <property type="nucleotide sequence ID" value="NZ_JAOYOD010000001.1"/>
</dbReference>
<comment type="caution">
    <text evidence="3">The sequence shown here is derived from an EMBL/GenBank/DDBJ whole genome shotgun (WGS) entry which is preliminary data.</text>
</comment>
<feature type="signal peptide" evidence="1">
    <location>
        <begin position="1"/>
        <end position="19"/>
    </location>
</feature>
<dbReference type="Proteomes" id="UP001300692">
    <property type="component" value="Unassembled WGS sequence"/>
</dbReference>
<evidence type="ECO:0000259" key="2">
    <source>
        <dbReference type="Pfam" id="PF13767"/>
    </source>
</evidence>
<protein>
    <recommendedName>
        <fullName evidence="2">DUF4168 domain-containing protein</fullName>
    </recommendedName>
</protein>
<feature type="chain" id="PRO_5045607665" description="DUF4168 domain-containing protein" evidence="1">
    <location>
        <begin position="20"/>
        <end position="158"/>
    </location>
</feature>
<keyword evidence="4" id="KW-1185">Reference proteome</keyword>
<sequence length="158" mass="17299">MKRVLTTVLLFVAVFTAKAQDEISKEDLTKYAKVMLAIDSLKAGVQDQTNDLVKNDPLMDGGRTFNAIKTANGDEAKLAEAEITPEELAAYDSILVKIDELKANFKEAYTSAIKDDLGAGLYNDIRKALKSDADLKTAYDEIVASLKEETVSEEESES</sequence>
<name>A0ABT3CRC9_9BACT</name>
<evidence type="ECO:0000313" key="3">
    <source>
        <dbReference type="EMBL" id="MCV9386089.1"/>
    </source>
</evidence>